<dbReference type="PANTHER" id="PTHR30093">
    <property type="entry name" value="GENERAL SECRETION PATHWAY PROTEIN G"/>
    <property type="match status" value="1"/>
</dbReference>
<dbReference type="SUPFAM" id="SSF54523">
    <property type="entry name" value="Pili subunits"/>
    <property type="match status" value="1"/>
</dbReference>
<name>A0A7W7XZA3_9GAMM</name>
<keyword evidence="4 6" id="KW-1133">Transmembrane helix</keyword>
<comment type="caution">
    <text evidence="7">The sequence shown here is derived from an EMBL/GenBank/DDBJ whole genome shotgun (WGS) entry which is preliminary data.</text>
</comment>
<feature type="transmembrane region" description="Helical" evidence="6">
    <location>
        <begin position="6"/>
        <end position="30"/>
    </location>
</feature>
<dbReference type="PROSITE" id="PS00409">
    <property type="entry name" value="PROKAR_NTER_METHYL"/>
    <property type="match status" value="1"/>
</dbReference>
<dbReference type="GO" id="GO:0015627">
    <property type="term" value="C:type II protein secretion system complex"/>
    <property type="evidence" value="ECO:0007669"/>
    <property type="project" value="InterPro"/>
</dbReference>
<organism evidence="7 8">
    <name type="scientific">Rehaibacterium terrae</name>
    <dbReference type="NCBI Taxonomy" id="1341696"/>
    <lineage>
        <taxon>Bacteria</taxon>
        <taxon>Pseudomonadati</taxon>
        <taxon>Pseudomonadota</taxon>
        <taxon>Gammaproteobacteria</taxon>
        <taxon>Lysobacterales</taxon>
        <taxon>Lysobacteraceae</taxon>
        <taxon>Rehaibacterium</taxon>
    </lineage>
</organism>
<dbReference type="PANTHER" id="PTHR30093:SF44">
    <property type="entry name" value="TYPE II SECRETION SYSTEM CORE PROTEIN G"/>
    <property type="match status" value="1"/>
</dbReference>
<protein>
    <submittedName>
        <fullName evidence="7">Type IV pilus assembly protein PilE</fullName>
    </submittedName>
</protein>
<evidence type="ECO:0000313" key="7">
    <source>
        <dbReference type="EMBL" id="MBB5015186.1"/>
    </source>
</evidence>
<gene>
    <name evidence="7" type="ORF">HNQ58_001067</name>
</gene>
<dbReference type="PRINTS" id="PR00813">
    <property type="entry name" value="BCTERIALGSPG"/>
</dbReference>
<dbReference type="GO" id="GO:0016020">
    <property type="term" value="C:membrane"/>
    <property type="evidence" value="ECO:0007669"/>
    <property type="project" value="UniProtKB-SubCell"/>
</dbReference>
<evidence type="ECO:0000256" key="4">
    <source>
        <dbReference type="ARBA" id="ARBA00022989"/>
    </source>
</evidence>
<proteinExistence type="predicted"/>
<dbReference type="Proteomes" id="UP000519004">
    <property type="component" value="Unassembled WGS sequence"/>
</dbReference>
<keyword evidence="8" id="KW-1185">Reference proteome</keyword>
<dbReference type="Pfam" id="PF07963">
    <property type="entry name" value="N_methyl"/>
    <property type="match status" value="1"/>
</dbReference>
<dbReference type="InterPro" id="IPR000983">
    <property type="entry name" value="Bac_GSPG_pilin"/>
</dbReference>
<dbReference type="NCBIfam" id="TIGR02532">
    <property type="entry name" value="IV_pilin_GFxxxE"/>
    <property type="match status" value="1"/>
</dbReference>
<evidence type="ECO:0000256" key="3">
    <source>
        <dbReference type="ARBA" id="ARBA00022692"/>
    </source>
</evidence>
<accession>A0A7W7XZA3</accession>
<dbReference type="Pfam" id="PF16732">
    <property type="entry name" value="ComP_DUS"/>
    <property type="match status" value="1"/>
</dbReference>
<evidence type="ECO:0000256" key="6">
    <source>
        <dbReference type="SAM" id="Phobius"/>
    </source>
</evidence>
<dbReference type="RefSeq" id="WP_183947750.1">
    <property type="nucleotide sequence ID" value="NZ_JACHHX010000005.1"/>
</dbReference>
<evidence type="ECO:0000256" key="5">
    <source>
        <dbReference type="ARBA" id="ARBA00023136"/>
    </source>
</evidence>
<comment type="subcellular location">
    <subcellularLocation>
        <location evidence="1">Membrane</location>
        <topology evidence="1">Single-pass membrane protein</topology>
    </subcellularLocation>
</comment>
<evidence type="ECO:0000313" key="8">
    <source>
        <dbReference type="Proteomes" id="UP000519004"/>
    </source>
</evidence>
<sequence>MQQTRGFTLIELMVVIAIVAILAAVAIPAYNEQVRKGRRAEAFRSVGQLQLDLERWRAENPSYACPTSPCTTAGYPTLPLSDYYTIAISSATAGNYTITATPKGVQAGDRCGTLTATRQNKPAWGTPACNQ</sequence>
<dbReference type="AlphaFoldDB" id="A0A7W7XZA3"/>
<keyword evidence="3 6" id="KW-0812">Transmembrane</keyword>
<evidence type="ECO:0000256" key="1">
    <source>
        <dbReference type="ARBA" id="ARBA00004167"/>
    </source>
</evidence>
<dbReference type="InterPro" id="IPR031982">
    <property type="entry name" value="PilE-like"/>
</dbReference>
<keyword evidence="2" id="KW-0488">Methylation</keyword>
<dbReference type="Gene3D" id="3.30.700.10">
    <property type="entry name" value="Glycoprotein, Type 4 Pilin"/>
    <property type="match status" value="1"/>
</dbReference>
<dbReference type="GO" id="GO:0043683">
    <property type="term" value="P:type IV pilus assembly"/>
    <property type="evidence" value="ECO:0007669"/>
    <property type="project" value="InterPro"/>
</dbReference>
<dbReference type="InterPro" id="IPR012902">
    <property type="entry name" value="N_methyl_site"/>
</dbReference>
<reference evidence="7 8" key="1">
    <citation type="submission" date="2020-08" db="EMBL/GenBank/DDBJ databases">
        <title>Genomic Encyclopedia of Type Strains, Phase IV (KMG-IV): sequencing the most valuable type-strain genomes for metagenomic binning, comparative biology and taxonomic classification.</title>
        <authorList>
            <person name="Goeker M."/>
        </authorList>
    </citation>
    <scope>NUCLEOTIDE SEQUENCE [LARGE SCALE GENOMIC DNA]</scope>
    <source>
        <strain evidence="7 8">DSM 25897</strain>
    </source>
</reference>
<keyword evidence="5 6" id="KW-0472">Membrane</keyword>
<dbReference type="GO" id="GO:0015628">
    <property type="term" value="P:protein secretion by the type II secretion system"/>
    <property type="evidence" value="ECO:0007669"/>
    <property type="project" value="InterPro"/>
</dbReference>
<dbReference type="InterPro" id="IPR045584">
    <property type="entry name" value="Pilin-like"/>
</dbReference>
<dbReference type="EMBL" id="JACHHX010000005">
    <property type="protein sequence ID" value="MBB5015186.1"/>
    <property type="molecule type" value="Genomic_DNA"/>
</dbReference>
<evidence type="ECO:0000256" key="2">
    <source>
        <dbReference type="ARBA" id="ARBA00022481"/>
    </source>
</evidence>